<organism evidence="1 2">
    <name type="scientific">Streptomyces bluensis</name>
    <dbReference type="NCBI Taxonomy" id="33897"/>
    <lineage>
        <taxon>Bacteria</taxon>
        <taxon>Bacillati</taxon>
        <taxon>Actinomycetota</taxon>
        <taxon>Actinomycetes</taxon>
        <taxon>Kitasatosporales</taxon>
        <taxon>Streptomycetaceae</taxon>
        <taxon>Streptomyces</taxon>
    </lineage>
</organism>
<evidence type="ECO:0000313" key="2">
    <source>
        <dbReference type="Proteomes" id="UP001602058"/>
    </source>
</evidence>
<reference evidence="1 2" key="1">
    <citation type="submission" date="2024-10" db="EMBL/GenBank/DDBJ databases">
        <title>The Natural Products Discovery Center: Release of the First 8490 Sequenced Strains for Exploring Actinobacteria Biosynthetic Diversity.</title>
        <authorList>
            <person name="Kalkreuter E."/>
            <person name="Kautsar S.A."/>
            <person name="Yang D."/>
            <person name="Bader C.D."/>
            <person name="Teijaro C.N."/>
            <person name="Fluegel L."/>
            <person name="Davis C.M."/>
            <person name="Simpson J.R."/>
            <person name="Lauterbach L."/>
            <person name="Steele A.D."/>
            <person name="Gui C."/>
            <person name="Meng S."/>
            <person name="Li G."/>
            <person name="Viehrig K."/>
            <person name="Ye F."/>
            <person name="Su P."/>
            <person name="Kiefer A.F."/>
            <person name="Nichols A."/>
            <person name="Cepeda A.J."/>
            <person name="Yan W."/>
            <person name="Fan B."/>
            <person name="Jiang Y."/>
            <person name="Adhikari A."/>
            <person name="Zheng C.-J."/>
            <person name="Schuster L."/>
            <person name="Cowan T.M."/>
            <person name="Smanski M.J."/>
            <person name="Chevrette M.G."/>
            <person name="De Carvalho L.P.S."/>
            <person name="Shen B."/>
        </authorList>
    </citation>
    <scope>NUCLEOTIDE SEQUENCE [LARGE SCALE GENOMIC DNA]</scope>
    <source>
        <strain evidence="1 2">NPDC001390</strain>
    </source>
</reference>
<dbReference type="RefSeq" id="WP_351083745.1">
    <property type="nucleotide sequence ID" value="NZ_JBEOZG010000022.1"/>
</dbReference>
<name>A0ABW6UFA5_9ACTN</name>
<protein>
    <submittedName>
        <fullName evidence="1">Uncharacterized protein</fullName>
    </submittedName>
</protein>
<accession>A0ABW6UFA5</accession>
<sequence length="51" mass="5448">MEATLTGALEQGGDSFADRLAALARTYVSFAMWERLTSPVDRPADCPNSAS</sequence>
<dbReference type="EMBL" id="JBIAWJ010000002">
    <property type="protein sequence ID" value="MFF4520698.1"/>
    <property type="molecule type" value="Genomic_DNA"/>
</dbReference>
<dbReference type="Proteomes" id="UP001602058">
    <property type="component" value="Unassembled WGS sequence"/>
</dbReference>
<proteinExistence type="predicted"/>
<gene>
    <name evidence="1" type="ORF">ACFY1D_04455</name>
</gene>
<evidence type="ECO:0000313" key="1">
    <source>
        <dbReference type="EMBL" id="MFF4520698.1"/>
    </source>
</evidence>
<keyword evidence="2" id="KW-1185">Reference proteome</keyword>
<comment type="caution">
    <text evidence="1">The sequence shown here is derived from an EMBL/GenBank/DDBJ whole genome shotgun (WGS) entry which is preliminary data.</text>
</comment>